<gene>
    <name evidence="2" type="ORF">AB917_12765</name>
</gene>
<accession>A0A9P1ZWK5</accession>
<dbReference type="EMBL" id="AABDGJ010000011">
    <property type="protein sequence ID" value="EAG6991460.1"/>
    <property type="molecule type" value="Genomic_DNA"/>
</dbReference>
<name>A0A9P1ZWK5_LISMN</name>
<dbReference type="SUPFAM" id="SSF52467">
    <property type="entry name" value="DHS-like NAD/FAD-binding domain"/>
    <property type="match status" value="1"/>
</dbReference>
<dbReference type="InterPro" id="IPR041486">
    <property type="entry name" value="ThsA_STALD"/>
</dbReference>
<dbReference type="Pfam" id="PF13289">
    <property type="entry name" value="SIR2_2"/>
    <property type="match status" value="1"/>
</dbReference>
<feature type="domain" description="NAD(+) hydrolase ThsA Sir2/TIR-associating SLOG" evidence="1">
    <location>
        <begin position="267"/>
        <end position="475"/>
    </location>
</feature>
<sequence length="486" mass="55283">MDLTREQENMIKDYVSSIREGKASIFAGAGLSIPSGAPSWKDLLRDIAYELELNVDKETDLISLAQYYINKRSKAQIGDLISSNFGNHLKCTINQQLIAQLPIDTIWTTNYDELLENAFKNEHKKIAVKRSVKDFSIVGTRNDATIYKMHGCVTQATDVIISKKDYERYNDTHSVYTTALKGDLVSRTFLFIGFSFEDPNLDYVLGRISFLMGENKPKHYFFVKELEKEVGESEEDFSYRRVRQKLKIDDLSSRYGIYAVMVKEYEDITTILKIINLKVRINNIFISGAIETFGILEEKCTHDFISSLASKLIEKNYKLVSGFGVGVGSDVIHGVLSKISSDPSMRLDDHLKVYPFPQTVATKDRKQVWQEYREHILEEVGINIILFGNKIIDGKCIISDGVIEEFEIACNRGIKIIPVGCTGDAAKHINDIVLNEPEKYYGNNEKLIGMIKSLNEYQLTQENINSIIDDIINIIIEIQNKEYGVN</sequence>
<dbReference type="RefSeq" id="WP_052749729.1">
    <property type="nucleotide sequence ID" value="NZ_CP168867.1"/>
</dbReference>
<dbReference type="InterPro" id="IPR029035">
    <property type="entry name" value="DHS-like_NAD/FAD-binding_dom"/>
</dbReference>
<comment type="caution">
    <text evidence="2">The sequence shown here is derived from an EMBL/GenBank/DDBJ whole genome shotgun (WGS) entry which is preliminary data.</text>
</comment>
<dbReference type="Proteomes" id="UP000548278">
    <property type="component" value="Unassembled WGS sequence"/>
</dbReference>
<evidence type="ECO:0000313" key="3">
    <source>
        <dbReference type="Proteomes" id="UP000548278"/>
    </source>
</evidence>
<evidence type="ECO:0000259" key="1">
    <source>
        <dbReference type="Pfam" id="PF18185"/>
    </source>
</evidence>
<evidence type="ECO:0000313" key="2">
    <source>
        <dbReference type="EMBL" id="EAG6991460.1"/>
    </source>
</evidence>
<dbReference type="AlphaFoldDB" id="A0A9P1ZWK5"/>
<reference evidence="2 3" key="1">
    <citation type="submission" date="2019-04" db="EMBL/GenBank/DDBJ databases">
        <authorList>
            <consortium name="GenomeTrakr network: Whole genome sequencing for foodborne pathogen traceback"/>
        </authorList>
    </citation>
    <scope>NUCLEOTIDE SEQUENCE [LARGE SCALE GENOMIC DNA]</scope>
    <source>
        <strain evidence="2 3">CFSAN004300</strain>
    </source>
</reference>
<dbReference type="Pfam" id="PF18185">
    <property type="entry name" value="STALD"/>
    <property type="match status" value="1"/>
</dbReference>
<proteinExistence type="predicted"/>
<protein>
    <recommendedName>
        <fullName evidence="1">NAD(+) hydrolase ThsA Sir2/TIR-associating SLOG domain-containing protein</fullName>
    </recommendedName>
</protein>
<organism evidence="2 3">
    <name type="scientific">Listeria monocytogenes</name>
    <dbReference type="NCBI Taxonomy" id="1639"/>
    <lineage>
        <taxon>Bacteria</taxon>
        <taxon>Bacillati</taxon>
        <taxon>Bacillota</taxon>
        <taxon>Bacilli</taxon>
        <taxon>Bacillales</taxon>
        <taxon>Listeriaceae</taxon>
        <taxon>Listeria</taxon>
    </lineage>
</organism>